<evidence type="ECO:0000313" key="5">
    <source>
        <dbReference type="EMBL" id="HHR40486.1"/>
    </source>
</evidence>
<comment type="caution">
    <text evidence="5">The sequence shown here is derived from an EMBL/GenBank/DDBJ whole genome shotgun (WGS) entry which is preliminary data.</text>
</comment>
<dbReference type="EMBL" id="DRXS01000081">
    <property type="protein sequence ID" value="HHR40486.1"/>
    <property type="molecule type" value="Genomic_DNA"/>
</dbReference>
<dbReference type="AlphaFoldDB" id="A0A7C5U9H5"/>
<dbReference type="Pfam" id="PF00005">
    <property type="entry name" value="ABC_tran"/>
    <property type="match status" value="1"/>
</dbReference>
<sequence length="254" mass="28428">MIKAENVVKSYSQTNKAAEFKVIDGLSLSIDRGQKVGIVGQTGCGKSTFLRIVLGVEKPTAGRVLVDGREPYRDYAFFKGKISAVFQEDRLLPWRTALDNVLIGPEIIDRDKKKAVEEALNWLEMLGLSGFEKAYPSELSGGMRQRIAIARALIVNPEVVLLDEAFGHLDEVTSRRLRSDFFEILEGRKTTVVMVTHNLDEALESVERVVVFGKPARVLGDFKTSDFNPVELRRILQEIIEKNVTYDSLAATRV</sequence>
<evidence type="ECO:0000256" key="3">
    <source>
        <dbReference type="ARBA" id="ARBA00022840"/>
    </source>
</evidence>
<dbReference type="GO" id="GO:0016887">
    <property type="term" value="F:ATP hydrolysis activity"/>
    <property type="evidence" value="ECO:0007669"/>
    <property type="project" value="InterPro"/>
</dbReference>
<protein>
    <submittedName>
        <fullName evidence="5">ABC transporter ATP-binding protein</fullName>
    </submittedName>
</protein>
<organism evidence="5">
    <name type="scientific">Caldiarchaeum subterraneum</name>
    <dbReference type="NCBI Taxonomy" id="311458"/>
    <lineage>
        <taxon>Archaea</taxon>
        <taxon>Nitrososphaerota</taxon>
        <taxon>Candidatus Caldarchaeales</taxon>
        <taxon>Candidatus Caldarchaeaceae</taxon>
        <taxon>Candidatus Caldarchaeum</taxon>
    </lineage>
</organism>
<keyword evidence="2" id="KW-0547">Nucleotide-binding</keyword>
<name>A0A7C5U9H5_CALS0</name>
<keyword evidence="3 5" id="KW-0067">ATP-binding</keyword>
<dbReference type="SMART" id="SM00382">
    <property type="entry name" value="AAA"/>
    <property type="match status" value="1"/>
</dbReference>
<dbReference type="InterPro" id="IPR027417">
    <property type="entry name" value="P-loop_NTPase"/>
</dbReference>
<dbReference type="PROSITE" id="PS50893">
    <property type="entry name" value="ABC_TRANSPORTER_2"/>
    <property type="match status" value="1"/>
</dbReference>
<feature type="domain" description="ABC transporter" evidence="4">
    <location>
        <begin position="2"/>
        <end position="239"/>
    </location>
</feature>
<dbReference type="InterPro" id="IPR003593">
    <property type="entry name" value="AAA+_ATPase"/>
</dbReference>
<keyword evidence="1" id="KW-0813">Transport</keyword>
<proteinExistence type="predicted"/>
<dbReference type="InterPro" id="IPR017871">
    <property type="entry name" value="ABC_transporter-like_CS"/>
</dbReference>
<evidence type="ECO:0000256" key="2">
    <source>
        <dbReference type="ARBA" id="ARBA00022741"/>
    </source>
</evidence>
<accession>A0A7C5U9H5</accession>
<dbReference type="Gene3D" id="3.40.50.300">
    <property type="entry name" value="P-loop containing nucleotide triphosphate hydrolases"/>
    <property type="match status" value="1"/>
</dbReference>
<dbReference type="SUPFAM" id="SSF52540">
    <property type="entry name" value="P-loop containing nucleoside triphosphate hydrolases"/>
    <property type="match status" value="1"/>
</dbReference>
<evidence type="ECO:0000256" key="1">
    <source>
        <dbReference type="ARBA" id="ARBA00022448"/>
    </source>
</evidence>
<dbReference type="PROSITE" id="PS00211">
    <property type="entry name" value="ABC_TRANSPORTER_1"/>
    <property type="match status" value="1"/>
</dbReference>
<dbReference type="CDD" id="cd03293">
    <property type="entry name" value="ABC_NrtD_SsuB_transporters"/>
    <property type="match status" value="1"/>
</dbReference>
<dbReference type="InterPro" id="IPR050166">
    <property type="entry name" value="ABC_transporter_ATP-bind"/>
</dbReference>
<evidence type="ECO:0000259" key="4">
    <source>
        <dbReference type="PROSITE" id="PS50893"/>
    </source>
</evidence>
<dbReference type="InterPro" id="IPR003439">
    <property type="entry name" value="ABC_transporter-like_ATP-bd"/>
</dbReference>
<reference evidence="5" key="1">
    <citation type="journal article" date="2020" name="mSystems">
        <title>Genome- and Community-Level Interaction Insights into Carbon Utilization and Element Cycling Functions of Hydrothermarchaeota in Hydrothermal Sediment.</title>
        <authorList>
            <person name="Zhou Z."/>
            <person name="Liu Y."/>
            <person name="Xu W."/>
            <person name="Pan J."/>
            <person name="Luo Z.H."/>
            <person name="Li M."/>
        </authorList>
    </citation>
    <scope>NUCLEOTIDE SEQUENCE [LARGE SCALE GENOMIC DNA]</scope>
    <source>
        <strain evidence="5">SpSt-1084</strain>
    </source>
</reference>
<gene>
    <name evidence="5" type="ORF">ENM42_01515</name>
</gene>
<dbReference type="GO" id="GO:0005524">
    <property type="term" value="F:ATP binding"/>
    <property type="evidence" value="ECO:0007669"/>
    <property type="project" value="UniProtKB-KW"/>
</dbReference>
<dbReference type="PANTHER" id="PTHR42788:SF13">
    <property type="entry name" value="ALIPHATIC SULFONATES IMPORT ATP-BINDING PROTEIN SSUB"/>
    <property type="match status" value="1"/>
</dbReference>
<dbReference type="PANTHER" id="PTHR42788">
    <property type="entry name" value="TAURINE IMPORT ATP-BINDING PROTEIN-RELATED"/>
    <property type="match status" value="1"/>
</dbReference>